<protein>
    <recommendedName>
        <fullName evidence="9">[fructose-bisphosphate aldolase]-lysine N-methyltransferase</fullName>
        <ecNumber evidence="9">2.1.1.259</ecNumber>
    </recommendedName>
</protein>
<dbReference type="InterPro" id="IPR015353">
    <property type="entry name" value="Rubisco_LSMT_subst-bd"/>
</dbReference>
<evidence type="ECO:0000256" key="4">
    <source>
        <dbReference type="ARBA" id="ARBA00022640"/>
    </source>
</evidence>
<dbReference type="FunFam" id="3.90.1420.10:FF:000004">
    <property type="entry name" value="Ribulose-1,5 bisphosphate carboxylase/oxygenase large subunit N-methyltransferase, chloroplastic"/>
    <property type="match status" value="1"/>
</dbReference>
<gene>
    <name evidence="13" type="primary">LOC116210012</name>
</gene>
<dbReference type="Pfam" id="PF09273">
    <property type="entry name" value="Rubis-subs-bind"/>
    <property type="match status" value="1"/>
</dbReference>
<evidence type="ECO:0000256" key="5">
    <source>
        <dbReference type="ARBA" id="ARBA00022679"/>
    </source>
</evidence>
<proteinExistence type="predicted"/>
<dbReference type="FunFam" id="3.90.1410.10:FF:000005">
    <property type="entry name" value="Ribulose-1,5 bisphosphate carboxylase/oxygenase large subunit N-methyltransferase, chloroplastic"/>
    <property type="match status" value="1"/>
</dbReference>
<dbReference type="PROSITE" id="PS50280">
    <property type="entry name" value="SET"/>
    <property type="match status" value="1"/>
</dbReference>
<feature type="binding site" evidence="10">
    <location>
        <position position="226"/>
    </location>
    <ligand>
        <name>substrate</name>
    </ligand>
</feature>
<feature type="binding site" evidence="10">
    <location>
        <position position="299"/>
    </location>
    <ligand>
        <name>substrate</name>
    </ligand>
</feature>
<accession>A0A6P8DQJ8</accession>
<dbReference type="GO" id="GO:0016279">
    <property type="term" value="F:protein-lysine N-methyltransferase activity"/>
    <property type="evidence" value="ECO:0007669"/>
    <property type="project" value="InterPro"/>
</dbReference>
<evidence type="ECO:0000259" key="11">
    <source>
        <dbReference type="PROSITE" id="PS50280"/>
    </source>
</evidence>
<evidence type="ECO:0000313" key="13">
    <source>
        <dbReference type="RefSeq" id="XP_031399657.1"/>
    </source>
</evidence>
<dbReference type="GO" id="GO:0032259">
    <property type="term" value="P:methylation"/>
    <property type="evidence" value="ECO:0007669"/>
    <property type="project" value="UniProtKB-KW"/>
</dbReference>
<dbReference type="CDD" id="cd19179">
    <property type="entry name" value="SET_RBCMT"/>
    <property type="match status" value="1"/>
</dbReference>
<evidence type="ECO:0000256" key="2">
    <source>
        <dbReference type="ARBA" id="ARBA00022528"/>
    </source>
</evidence>
<dbReference type="SMART" id="SM00317">
    <property type="entry name" value="SET"/>
    <property type="match status" value="1"/>
</dbReference>
<evidence type="ECO:0000256" key="10">
    <source>
        <dbReference type="PIRSR" id="PIRSR009328-1"/>
    </source>
</evidence>
<dbReference type="InterPro" id="IPR011192">
    <property type="entry name" value="Rubisco_LSMT_MeTrfase_plant"/>
</dbReference>
<dbReference type="SUPFAM" id="SSF82199">
    <property type="entry name" value="SET domain"/>
    <property type="match status" value="1"/>
</dbReference>
<dbReference type="InterPro" id="IPR001214">
    <property type="entry name" value="SET_dom"/>
</dbReference>
<dbReference type="PIRSF" id="PIRSF009328">
    <property type="entry name" value="RMT_SET"/>
    <property type="match status" value="1"/>
</dbReference>
<keyword evidence="2" id="KW-0150">Chloroplast</keyword>
<feature type="binding site" evidence="10">
    <location>
        <begin position="80"/>
        <end position="82"/>
    </location>
    <ligand>
        <name>S-adenosyl-L-methionine</name>
        <dbReference type="ChEBI" id="CHEBI:59789"/>
    </ligand>
</feature>
<reference evidence="12" key="1">
    <citation type="journal article" date="2020" name="Plant Biotechnol. J.">
        <title>The pomegranate (Punica granatum L.) draft genome dissects genetic divergence between soft- and hard-seeded cultivars.</title>
        <authorList>
            <person name="Luo X."/>
            <person name="Li H."/>
            <person name="Wu Z."/>
            <person name="Yao W."/>
            <person name="Zhao P."/>
            <person name="Cao D."/>
            <person name="Yu H."/>
            <person name="Li K."/>
            <person name="Poudel K."/>
            <person name="Zhao D."/>
            <person name="Zhang F."/>
            <person name="Xia X."/>
            <person name="Chen L."/>
            <person name="Wang Q."/>
            <person name="Jing D."/>
            <person name="Cao S."/>
        </authorList>
    </citation>
    <scope>NUCLEOTIDE SEQUENCE [LARGE SCALE GENOMIC DNA]</scope>
    <source>
        <strain evidence="12">cv. Tunisia</strain>
    </source>
</reference>
<dbReference type="InterPro" id="IPR036464">
    <property type="entry name" value="Rubisco_LSMT_subst-bd_sf"/>
</dbReference>
<evidence type="ECO:0000256" key="7">
    <source>
        <dbReference type="ARBA" id="ARBA00022946"/>
    </source>
</evidence>
<evidence type="ECO:0000256" key="8">
    <source>
        <dbReference type="ARBA" id="ARBA00051577"/>
    </source>
</evidence>
<keyword evidence="6 10" id="KW-0949">S-adenosyl-L-methionine</keyword>
<keyword evidence="12" id="KW-1185">Reference proteome</keyword>
<dbReference type="OrthoDB" id="441812at2759"/>
<evidence type="ECO:0000256" key="6">
    <source>
        <dbReference type="ARBA" id="ARBA00022691"/>
    </source>
</evidence>
<dbReference type="RefSeq" id="XP_031399657.1">
    <property type="nucleotide sequence ID" value="XM_031543797.1"/>
</dbReference>
<keyword evidence="5" id="KW-0808">Transferase</keyword>
<dbReference type="Pfam" id="PF00856">
    <property type="entry name" value="SET"/>
    <property type="match status" value="1"/>
</dbReference>
<dbReference type="InterPro" id="IPR044431">
    <property type="entry name" value="SET_RBCMT"/>
</dbReference>
<comment type="catalytic activity">
    <reaction evidence="8">
        <text>[fructose-bisphosphate aldolase]-L-lysine + 3 S-adenosyl-L-methionine = [fructose-bisphosphate aldolase]-N(6),N(6),N(6)-trimethyl-L-lysine + 3 S-adenosyl-L-homocysteine + 3 H(+)</text>
        <dbReference type="Rhea" id="RHEA:51000"/>
        <dbReference type="Rhea" id="RHEA-COMP:12861"/>
        <dbReference type="Rhea" id="RHEA-COMP:12862"/>
        <dbReference type="ChEBI" id="CHEBI:15378"/>
        <dbReference type="ChEBI" id="CHEBI:29969"/>
        <dbReference type="ChEBI" id="CHEBI:57856"/>
        <dbReference type="ChEBI" id="CHEBI:59789"/>
        <dbReference type="ChEBI" id="CHEBI:61961"/>
        <dbReference type="EC" id="2.1.1.259"/>
    </reaction>
</comment>
<feature type="binding site" evidence="10">
    <location>
        <position position="286"/>
    </location>
    <ligand>
        <name>substrate</name>
    </ligand>
</feature>
<evidence type="ECO:0000256" key="9">
    <source>
        <dbReference type="ARBA" id="ARBA00066913"/>
    </source>
</evidence>
<evidence type="ECO:0000256" key="1">
    <source>
        <dbReference type="ARBA" id="ARBA00004229"/>
    </source>
</evidence>
<dbReference type="Gene3D" id="3.90.1410.10">
    <property type="entry name" value="set domain protein methyltransferase, domain 1"/>
    <property type="match status" value="1"/>
</dbReference>
<dbReference type="Gene3D" id="3.90.1420.10">
    <property type="entry name" value="Rubisco LSMT, substrate-binding domain"/>
    <property type="match status" value="1"/>
</dbReference>
<sequence length="492" mass="56611">MSTLFSFSPRSPHNAFLPLTRQRLRQRRGGLLVRFSLASLDFLDSDPPLPPAVQTFWKWMTEEGVISSSTCPLKPAYVPEGLGLIARRDIAEDEIILRVPRRLWVNPDTVAASEIGYLCTDLKPWAQVSLFLTRERLRPNSSWRFYIDILPEKTNSTIYWSEEELAELKGTLLLRMTKEMKEYVKSEFLKIEQEIIRPNKELFPSSITLDDFYWAFGMIRSRAFSRLTGQLAMLPLVDFINHSSKITREDNAEEMNGPAGLFSWDLLFCLKSTIPVKEGEQVFIQYGLKKNNADLALYYGFVERNSARDAYTFTFSIPESDPYYGDKVEIAKENDLDETAYFDVFMDRPITQAMLQYLRVAAIQQTDAFLLEPVFKSSIWATVELPVSRPNEEIVCRMVLDACESALSGYHTTVEEDQKLLEVGNLGERLDIAVRVRLGGKLVLQQIQLEFKERQLKLDAFEYYQERRFKELGLVGDIGEIYCQPKDSVPSV</sequence>
<comment type="subcellular location">
    <subcellularLocation>
        <location evidence="1">Plastid</location>
        <location evidence="1">Chloroplast</location>
    </subcellularLocation>
</comment>
<feature type="binding site" evidence="10">
    <location>
        <position position="222"/>
    </location>
    <ligand>
        <name>substrate</name>
    </ligand>
</feature>
<feature type="binding site" evidence="10">
    <location>
        <begin position="241"/>
        <end position="242"/>
    </location>
    <ligand>
        <name>S-adenosyl-L-methionine</name>
        <dbReference type="ChEBI" id="CHEBI:59789"/>
    </ligand>
</feature>
<reference evidence="13" key="2">
    <citation type="submission" date="2025-08" db="UniProtKB">
        <authorList>
            <consortium name="RefSeq"/>
        </authorList>
    </citation>
    <scope>IDENTIFICATION</scope>
    <source>
        <tissue evidence="13">Leaf</tissue>
    </source>
</reference>
<dbReference type="SUPFAM" id="SSF81822">
    <property type="entry name" value="RuBisCo LSMT C-terminal, substrate-binding domain"/>
    <property type="match status" value="1"/>
</dbReference>
<dbReference type="GO" id="GO:0030785">
    <property type="term" value="F:[ribulose-bisphosphate carboxylase]-lysine N-methyltransferase activity"/>
    <property type="evidence" value="ECO:0007669"/>
    <property type="project" value="InterPro"/>
</dbReference>
<dbReference type="PANTHER" id="PTHR13271:SF113">
    <property type="entry name" value="[FRUCTOSE-BISPHOSPHATE ALDOLASE]-LYSINE N-METHYLTRANSFERASE, CHLOROPLASTIC"/>
    <property type="match status" value="1"/>
</dbReference>
<dbReference type="EC" id="2.1.1.259" evidence="9"/>
<keyword evidence="4" id="KW-0934">Plastid</keyword>
<feature type="binding site" evidence="10">
    <location>
        <position position="238"/>
    </location>
    <ligand>
        <name>substrate</name>
    </ligand>
</feature>
<name>A0A6P8DQJ8_PUNGR</name>
<dbReference type="Proteomes" id="UP000515151">
    <property type="component" value="Chromosome 6"/>
</dbReference>
<keyword evidence="3" id="KW-0489">Methyltransferase</keyword>
<keyword evidence="7" id="KW-0809">Transit peptide</keyword>
<dbReference type="InterPro" id="IPR046341">
    <property type="entry name" value="SET_dom_sf"/>
</dbReference>
<evidence type="ECO:0000256" key="3">
    <source>
        <dbReference type="ARBA" id="ARBA00022603"/>
    </source>
</evidence>
<dbReference type="PANTHER" id="PTHR13271">
    <property type="entry name" value="UNCHARACTERIZED PUTATIVE METHYLTRANSFERASE"/>
    <property type="match status" value="1"/>
</dbReference>
<dbReference type="InterPro" id="IPR050600">
    <property type="entry name" value="SETD3_SETD6_MTase"/>
</dbReference>
<feature type="domain" description="SET" evidence="11">
    <location>
        <begin position="63"/>
        <end position="287"/>
    </location>
</feature>
<dbReference type="GeneID" id="116210012"/>
<evidence type="ECO:0000313" key="12">
    <source>
        <dbReference type="Proteomes" id="UP000515151"/>
    </source>
</evidence>
<dbReference type="AlphaFoldDB" id="A0A6P8DQJ8"/>
<organism evidence="12 13">
    <name type="scientific">Punica granatum</name>
    <name type="common">Pomegranate</name>
    <dbReference type="NCBI Taxonomy" id="22663"/>
    <lineage>
        <taxon>Eukaryota</taxon>
        <taxon>Viridiplantae</taxon>
        <taxon>Streptophyta</taxon>
        <taxon>Embryophyta</taxon>
        <taxon>Tracheophyta</taxon>
        <taxon>Spermatophyta</taxon>
        <taxon>Magnoliopsida</taxon>
        <taxon>eudicotyledons</taxon>
        <taxon>Gunneridae</taxon>
        <taxon>Pentapetalae</taxon>
        <taxon>rosids</taxon>
        <taxon>malvids</taxon>
        <taxon>Myrtales</taxon>
        <taxon>Lythraceae</taxon>
        <taxon>Punica</taxon>
    </lineage>
</organism>
<dbReference type="GO" id="GO:0009507">
    <property type="term" value="C:chloroplast"/>
    <property type="evidence" value="ECO:0007669"/>
    <property type="project" value="UniProtKB-SubCell"/>
</dbReference>